<dbReference type="InterPro" id="IPR028098">
    <property type="entry name" value="Glyco_trans_4-like_N"/>
</dbReference>
<reference evidence="3 4" key="1">
    <citation type="submission" date="2020-08" db="EMBL/GenBank/DDBJ databases">
        <title>Bridging the membrane lipid divide: bacteria of the FCB group superphylum have the potential to synthesize archaeal ether lipids.</title>
        <authorList>
            <person name="Villanueva L."/>
            <person name="Von Meijenfeldt F.A.B."/>
            <person name="Westbye A.B."/>
            <person name="Yadav S."/>
            <person name="Hopmans E.C."/>
            <person name="Dutilh B.E."/>
            <person name="Sinninghe Damste J.S."/>
        </authorList>
    </citation>
    <scope>NUCLEOTIDE SEQUENCE [LARGE SCALE GENOMIC DNA]</scope>
    <source>
        <strain evidence="3">NIOZ-UU36</strain>
    </source>
</reference>
<dbReference type="AlphaFoldDB" id="A0A8J6NIN5"/>
<dbReference type="PANTHER" id="PTHR45947">
    <property type="entry name" value="SULFOQUINOVOSYL TRANSFERASE SQD2"/>
    <property type="match status" value="1"/>
</dbReference>
<dbReference type="Pfam" id="PF00534">
    <property type="entry name" value="Glycos_transf_1"/>
    <property type="match status" value="1"/>
</dbReference>
<dbReference type="Pfam" id="PF13579">
    <property type="entry name" value="Glyco_trans_4_4"/>
    <property type="match status" value="1"/>
</dbReference>
<dbReference type="PANTHER" id="PTHR45947:SF3">
    <property type="entry name" value="SULFOQUINOVOSYL TRANSFERASE SQD2"/>
    <property type="match status" value="1"/>
</dbReference>
<dbReference type="GO" id="GO:0016758">
    <property type="term" value="F:hexosyltransferase activity"/>
    <property type="evidence" value="ECO:0007669"/>
    <property type="project" value="TreeGrafter"/>
</dbReference>
<evidence type="ECO:0000259" key="2">
    <source>
        <dbReference type="Pfam" id="PF13579"/>
    </source>
</evidence>
<dbReference type="EMBL" id="JACNJN010000070">
    <property type="protein sequence ID" value="MBC8334518.1"/>
    <property type="molecule type" value="Genomic_DNA"/>
</dbReference>
<dbReference type="InterPro" id="IPR050194">
    <property type="entry name" value="Glycosyltransferase_grp1"/>
</dbReference>
<feature type="domain" description="Glycosyl transferase family 1" evidence="1">
    <location>
        <begin position="210"/>
        <end position="385"/>
    </location>
</feature>
<dbReference type="Gene3D" id="3.40.50.2000">
    <property type="entry name" value="Glycogen Phosphorylase B"/>
    <property type="match status" value="2"/>
</dbReference>
<sequence length="409" mass="44505">MHILLIHQAFAAVNEPGGTRHHELARYLVQRGHRVTIIASSVSYITGSAPPNLTEKQDDDITIIRAYVYQAHHKSFVHRVFAFVSFMASSFIMGLRVKNVDLIWGTSPPIFQGFTAWALSSLKGIPFLFEVRDLWPAFAISVGVLKNGILIRASEWLERFLYRGADRVMVNSPGYVEHVRGLGAKRVELVPNGADAGMFDPAKKGASFRETHSIKSKFVVLYAGAHGMSNDLGVVLEAAKILQNESVPIEGTDSSASIQIVLLGDGKEKLNLQVQAAEMGLKNLSFISSVPKSEMAVALAAADACIAILKPIDMYKTTYPNKVFDYMAAGRPVVLAIDGVIREVVEAAGCGIFSEPGDAIALAEAIKTLAADPARSQKMGLAGRRYIEEHLDRAELAEQLTGILEEMSE</sequence>
<dbReference type="CDD" id="cd03794">
    <property type="entry name" value="GT4_WbuB-like"/>
    <property type="match status" value="1"/>
</dbReference>
<evidence type="ECO:0000313" key="4">
    <source>
        <dbReference type="Proteomes" id="UP000614469"/>
    </source>
</evidence>
<comment type="caution">
    <text evidence="3">The sequence shown here is derived from an EMBL/GenBank/DDBJ whole genome shotgun (WGS) entry which is preliminary data.</text>
</comment>
<dbReference type="SUPFAM" id="SSF53756">
    <property type="entry name" value="UDP-Glycosyltransferase/glycogen phosphorylase"/>
    <property type="match status" value="1"/>
</dbReference>
<dbReference type="Proteomes" id="UP000614469">
    <property type="component" value="Unassembled WGS sequence"/>
</dbReference>
<gene>
    <name evidence="3" type="ORF">H8E29_04575</name>
</gene>
<proteinExistence type="predicted"/>
<evidence type="ECO:0000313" key="3">
    <source>
        <dbReference type="EMBL" id="MBC8334518.1"/>
    </source>
</evidence>
<feature type="domain" description="Glycosyltransferase subfamily 4-like N-terminal" evidence="2">
    <location>
        <begin position="18"/>
        <end position="193"/>
    </location>
</feature>
<organism evidence="3 4">
    <name type="scientific">Candidatus Desulfolinea nitratireducens</name>
    <dbReference type="NCBI Taxonomy" id="2841698"/>
    <lineage>
        <taxon>Bacteria</taxon>
        <taxon>Bacillati</taxon>
        <taxon>Chloroflexota</taxon>
        <taxon>Anaerolineae</taxon>
        <taxon>Anaerolineales</taxon>
        <taxon>Anaerolineales incertae sedis</taxon>
        <taxon>Candidatus Desulfolinea</taxon>
    </lineage>
</organism>
<evidence type="ECO:0000259" key="1">
    <source>
        <dbReference type="Pfam" id="PF00534"/>
    </source>
</evidence>
<accession>A0A8J6NIN5</accession>
<dbReference type="InterPro" id="IPR001296">
    <property type="entry name" value="Glyco_trans_1"/>
</dbReference>
<protein>
    <submittedName>
        <fullName evidence="3">Glycosyltransferase family 4 protein</fullName>
    </submittedName>
</protein>
<name>A0A8J6NIN5_9CHLR</name>